<dbReference type="PATRIC" id="fig|1194972.3.peg.5777"/>
<dbReference type="Proteomes" id="UP000006072">
    <property type="component" value="Unassembled WGS sequence"/>
</dbReference>
<keyword evidence="2" id="KW-1185">Reference proteome</keyword>
<dbReference type="RefSeq" id="WP_003930151.1">
    <property type="nucleotide sequence ID" value="NZ_JH814688.1"/>
</dbReference>
<comment type="caution">
    <text evidence="1">The sequence shown here is derived from an EMBL/GenBank/DDBJ whole genome shotgun (WGS) entry which is preliminary data.</text>
</comment>
<organism evidence="1 2">
    <name type="scientific">Mycolicibacterium vaccae ATCC 25954</name>
    <dbReference type="NCBI Taxonomy" id="1194972"/>
    <lineage>
        <taxon>Bacteria</taxon>
        <taxon>Bacillati</taxon>
        <taxon>Actinomycetota</taxon>
        <taxon>Actinomycetes</taxon>
        <taxon>Mycobacteriales</taxon>
        <taxon>Mycobacteriaceae</taxon>
        <taxon>Mycolicibacterium</taxon>
    </lineage>
</organism>
<dbReference type="AlphaFoldDB" id="K0UP99"/>
<sequence length="98" mass="10680">MNERRVEQCDLTVALNEQIDSLSVEVSNADRSVRVQVDGWGALTGLWLHERAYRGGADALAVQIVEVAQAAAKLVADRQAFLLNEFGKRAQRIGDGTA</sequence>
<dbReference type="Gene3D" id="3.30.1310.10">
    <property type="entry name" value="Nucleoid-associated protein YbaB-like domain"/>
    <property type="match status" value="1"/>
</dbReference>
<dbReference type="InterPro" id="IPR036894">
    <property type="entry name" value="YbaB-like_sf"/>
</dbReference>
<evidence type="ECO:0000313" key="2">
    <source>
        <dbReference type="Proteomes" id="UP000006072"/>
    </source>
</evidence>
<proteinExistence type="predicted"/>
<name>K0UP99_MYCVA</name>
<reference evidence="1 2" key="1">
    <citation type="journal article" date="2012" name="J. Bacteriol.">
        <title>Complete Genome Sequence of Mycobacterium vaccae Type Strain ATCC 25954.</title>
        <authorList>
            <person name="Ho Y.S."/>
            <person name="Adroub S.A."/>
            <person name="Abadi M."/>
            <person name="Al Alwan B."/>
            <person name="Alkhateeb R."/>
            <person name="Gao G."/>
            <person name="Ragab A."/>
            <person name="Ali S."/>
            <person name="van Soolingen D."/>
            <person name="Bitter W."/>
            <person name="Pain A."/>
            <person name="Abdallah A.M."/>
        </authorList>
    </citation>
    <scope>NUCLEOTIDE SEQUENCE [LARGE SCALE GENOMIC DNA]</scope>
    <source>
        <strain evidence="1 2">ATCC 25954</strain>
    </source>
</reference>
<accession>K0UP99</accession>
<evidence type="ECO:0000313" key="1">
    <source>
        <dbReference type="EMBL" id="EJZ04378.1"/>
    </source>
</evidence>
<gene>
    <name evidence="1" type="ORF">MVAC_29158</name>
</gene>
<dbReference type="EMBL" id="ALQA01000123">
    <property type="protein sequence ID" value="EJZ04378.1"/>
    <property type="molecule type" value="Genomic_DNA"/>
</dbReference>
<evidence type="ECO:0008006" key="3">
    <source>
        <dbReference type="Google" id="ProtNLM"/>
    </source>
</evidence>
<protein>
    <recommendedName>
        <fullName evidence="3">YbaB/EbfC family DNA-binding protein</fullName>
    </recommendedName>
</protein>
<dbReference type="HOGENOM" id="CLU_150572_0_0_11"/>